<gene>
    <name evidence="1" type="ORF">UFOVP1502_17</name>
</gene>
<dbReference type="EMBL" id="LR797441">
    <property type="protein sequence ID" value="CAB4217232.1"/>
    <property type="molecule type" value="Genomic_DNA"/>
</dbReference>
<sequence>MAATYVTAASLKAALGVGTLYDTGATSTWIEETCQTAQDLINAYINFNAAPVVSTGLSNNVATIVIANPALFVVGQTVTIAGSGGTFNGSRTITGAGPYSTTSNNIFNAMRYTYPRGYSFLQFAITGSDQAQHLVQPYGTMTGPDDKTQSYANTPAINSAALIMAEQLWQARISNQGAQNGMDGMSPSPYAGGSILIASVRGLLAPYLSPLSMIG</sequence>
<evidence type="ECO:0000313" key="1">
    <source>
        <dbReference type="EMBL" id="CAB4217232.1"/>
    </source>
</evidence>
<reference evidence="1" key="1">
    <citation type="submission" date="2020-05" db="EMBL/GenBank/DDBJ databases">
        <authorList>
            <person name="Chiriac C."/>
            <person name="Salcher M."/>
            <person name="Ghai R."/>
            <person name="Kavagutti S V."/>
        </authorList>
    </citation>
    <scope>NUCLEOTIDE SEQUENCE</scope>
</reference>
<name>A0A6J5SNZ2_9CAUD</name>
<accession>A0A6J5SNZ2</accession>
<organism evidence="1">
    <name type="scientific">uncultured Caudovirales phage</name>
    <dbReference type="NCBI Taxonomy" id="2100421"/>
    <lineage>
        <taxon>Viruses</taxon>
        <taxon>Duplodnaviria</taxon>
        <taxon>Heunggongvirae</taxon>
        <taxon>Uroviricota</taxon>
        <taxon>Caudoviricetes</taxon>
        <taxon>Peduoviridae</taxon>
        <taxon>Maltschvirus</taxon>
        <taxon>Maltschvirus maltsch</taxon>
    </lineage>
</organism>
<protein>
    <submittedName>
        <fullName evidence="1">Uncharacterized protein</fullName>
    </submittedName>
</protein>
<proteinExistence type="predicted"/>